<evidence type="ECO:0000313" key="7">
    <source>
        <dbReference type="Proteomes" id="UP001470230"/>
    </source>
</evidence>
<accession>A0ABR2I5X0</accession>
<dbReference type="SUPFAM" id="SSF46689">
    <property type="entry name" value="Homeodomain-like"/>
    <property type="match status" value="1"/>
</dbReference>
<organism evidence="6 7">
    <name type="scientific">Tritrichomonas musculus</name>
    <dbReference type="NCBI Taxonomy" id="1915356"/>
    <lineage>
        <taxon>Eukaryota</taxon>
        <taxon>Metamonada</taxon>
        <taxon>Parabasalia</taxon>
        <taxon>Tritrichomonadida</taxon>
        <taxon>Tritrichomonadidae</taxon>
        <taxon>Tritrichomonas</taxon>
    </lineage>
</organism>
<dbReference type="InterPro" id="IPR008422">
    <property type="entry name" value="KN_HD"/>
</dbReference>
<dbReference type="Gene3D" id="1.10.10.60">
    <property type="entry name" value="Homeodomain-like"/>
    <property type="match status" value="1"/>
</dbReference>
<proteinExistence type="predicted"/>
<evidence type="ECO:0000256" key="4">
    <source>
        <dbReference type="PROSITE-ProRule" id="PRU00108"/>
    </source>
</evidence>
<dbReference type="Pfam" id="PF05920">
    <property type="entry name" value="Homeobox_KN"/>
    <property type="match status" value="1"/>
</dbReference>
<keyword evidence="2 4" id="KW-0371">Homeobox</keyword>
<dbReference type="PANTHER" id="PTHR11850">
    <property type="entry name" value="HOMEOBOX PROTEIN TRANSCRIPTION FACTORS"/>
    <property type="match status" value="1"/>
</dbReference>
<evidence type="ECO:0000256" key="2">
    <source>
        <dbReference type="ARBA" id="ARBA00023155"/>
    </source>
</evidence>
<reference evidence="6 7" key="1">
    <citation type="submission" date="2024-04" db="EMBL/GenBank/DDBJ databases">
        <title>Tritrichomonas musculus Genome.</title>
        <authorList>
            <person name="Alves-Ferreira E."/>
            <person name="Grigg M."/>
            <person name="Lorenzi H."/>
            <person name="Galac M."/>
        </authorList>
    </citation>
    <scope>NUCLEOTIDE SEQUENCE [LARGE SCALE GENOMIC DNA]</scope>
    <source>
        <strain evidence="6 7">EAF2021</strain>
    </source>
</reference>
<feature type="domain" description="Homeobox" evidence="5">
    <location>
        <begin position="100"/>
        <end position="163"/>
    </location>
</feature>
<sequence>MAQIYTPINSIHKVKLPDIWETINSSGICVDKNHFLWEPPVTPEQQIQQPEYNYSSYQIYNNENQPITYQAPPEYYQYQTIIQPQTLSNMPQSNTVMKKKRKESKRTMFTDSQRTILLEWLRDHRSNPYPTIAEKKQLMNETGLNREQINVWFTNNRIRLGLTGSHAAARHTSKAQMRMSPAVAVC</sequence>
<keyword evidence="3 4" id="KW-0539">Nucleus</keyword>
<dbReference type="SMART" id="SM00389">
    <property type="entry name" value="HOX"/>
    <property type="match status" value="1"/>
</dbReference>
<comment type="subcellular location">
    <subcellularLocation>
        <location evidence="4">Nucleus</location>
    </subcellularLocation>
</comment>
<keyword evidence="7" id="KW-1185">Reference proteome</keyword>
<keyword evidence="1 4" id="KW-0238">DNA-binding</keyword>
<comment type="caution">
    <text evidence="6">The sequence shown here is derived from an EMBL/GenBank/DDBJ whole genome shotgun (WGS) entry which is preliminary data.</text>
</comment>
<gene>
    <name evidence="6" type="ORF">M9Y10_012958</name>
</gene>
<evidence type="ECO:0000259" key="5">
    <source>
        <dbReference type="PROSITE" id="PS50071"/>
    </source>
</evidence>
<dbReference type="InterPro" id="IPR001356">
    <property type="entry name" value="HD"/>
</dbReference>
<dbReference type="InterPro" id="IPR009057">
    <property type="entry name" value="Homeodomain-like_sf"/>
</dbReference>
<evidence type="ECO:0000313" key="6">
    <source>
        <dbReference type="EMBL" id="KAK8857863.1"/>
    </source>
</evidence>
<evidence type="ECO:0000256" key="3">
    <source>
        <dbReference type="ARBA" id="ARBA00023242"/>
    </source>
</evidence>
<dbReference type="InterPro" id="IPR050224">
    <property type="entry name" value="TALE_homeobox"/>
</dbReference>
<name>A0ABR2I5X0_9EUKA</name>
<feature type="DNA-binding region" description="Homeobox" evidence="4">
    <location>
        <begin position="102"/>
        <end position="164"/>
    </location>
</feature>
<protein>
    <submittedName>
        <fullName evidence="6">DNA binding</fullName>
    </submittedName>
</protein>
<dbReference type="CDD" id="cd00086">
    <property type="entry name" value="homeodomain"/>
    <property type="match status" value="1"/>
</dbReference>
<dbReference type="EMBL" id="JAPFFF010000019">
    <property type="protein sequence ID" value="KAK8857863.1"/>
    <property type="molecule type" value="Genomic_DNA"/>
</dbReference>
<evidence type="ECO:0000256" key="1">
    <source>
        <dbReference type="ARBA" id="ARBA00023125"/>
    </source>
</evidence>
<dbReference type="PROSITE" id="PS50071">
    <property type="entry name" value="HOMEOBOX_2"/>
    <property type="match status" value="1"/>
</dbReference>
<dbReference type="Proteomes" id="UP001470230">
    <property type="component" value="Unassembled WGS sequence"/>
</dbReference>